<dbReference type="EMBL" id="CAEZYY010000033">
    <property type="protein sequence ID" value="CAB4764583.1"/>
    <property type="molecule type" value="Genomic_DNA"/>
</dbReference>
<dbReference type="EMBL" id="CAFBQP010000028">
    <property type="protein sequence ID" value="CAB5059810.1"/>
    <property type="molecule type" value="Genomic_DNA"/>
</dbReference>
<dbReference type="CDD" id="cd04886">
    <property type="entry name" value="ACT_ThrD-II-like"/>
    <property type="match status" value="1"/>
</dbReference>
<name>A0A6J7DZ54_9ZZZZ</name>
<evidence type="ECO:0000313" key="6">
    <source>
        <dbReference type="EMBL" id="CAB4764583.1"/>
    </source>
</evidence>
<dbReference type="Pfam" id="PF00291">
    <property type="entry name" value="PALP"/>
    <property type="match status" value="1"/>
</dbReference>
<comment type="cofactor">
    <cofactor evidence="1">
        <name>pyridoxal 5'-phosphate</name>
        <dbReference type="ChEBI" id="CHEBI:597326"/>
    </cofactor>
</comment>
<reference evidence="7" key="1">
    <citation type="submission" date="2020-05" db="EMBL/GenBank/DDBJ databases">
        <authorList>
            <person name="Chiriac C."/>
            <person name="Salcher M."/>
            <person name="Ghai R."/>
            <person name="Kavagutti S V."/>
        </authorList>
    </citation>
    <scope>NUCLEOTIDE SEQUENCE</scope>
</reference>
<dbReference type="FunFam" id="3.40.50.1100:FF:000005">
    <property type="entry name" value="Threonine dehydratase catabolic"/>
    <property type="match status" value="1"/>
</dbReference>
<dbReference type="SUPFAM" id="SSF53686">
    <property type="entry name" value="Tryptophan synthase beta subunit-like PLP-dependent enzymes"/>
    <property type="match status" value="1"/>
</dbReference>
<dbReference type="GO" id="GO:0006567">
    <property type="term" value="P:L-threonine catabolic process"/>
    <property type="evidence" value="ECO:0007669"/>
    <property type="project" value="TreeGrafter"/>
</dbReference>
<dbReference type="PROSITE" id="PS00165">
    <property type="entry name" value="DEHYDRATASE_SER_THR"/>
    <property type="match status" value="1"/>
</dbReference>
<accession>A0A6J7DZ54</accession>
<gene>
    <name evidence="6" type="ORF">UFOPK2806_01951</name>
    <name evidence="7" type="ORF">UFOPK3417_00835</name>
    <name evidence="8" type="ORF">UFOPK4306_00904</name>
</gene>
<dbReference type="EMBL" id="CAFBLR010000065">
    <property type="protein sequence ID" value="CAB4872803.1"/>
    <property type="molecule type" value="Genomic_DNA"/>
</dbReference>
<proteinExistence type="inferred from homology"/>
<feature type="domain" description="ACT" evidence="5">
    <location>
        <begin position="327"/>
        <end position="406"/>
    </location>
</feature>
<keyword evidence="4" id="KW-0456">Lyase</keyword>
<keyword evidence="3" id="KW-0663">Pyridoxal phosphate</keyword>
<dbReference type="PANTHER" id="PTHR48078:SF6">
    <property type="entry name" value="L-THREONINE DEHYDRATASE CATABOLIC TDCB"/>
    <property type="match status" value="1"/>
</dbReference>
<dbReference type="GO" id="GO:0006565">
    <property type="term" value="P:L-serine catabolic process"/>
    <property type="evidence" value="ECO:0007669"/>
    <property type="project" value="TreeGrafter"/>
</dbReference>
<dbReference type="PROSITE" id="PS51671">
    <property type="entry name" value="ACT"/>
    <property type="match status" value="1"/>
</dbReference>
<evidence type="ECO:0000259" key="5">
    <source>
        <dbReference type="PROSITE" id="PS51671"/>
    </source>
</evidence>
<dbReference type="InterPro" id="IPR000634">
    <property type="entry name" value="Ser/Thr_deHydtase_PyrdxlP-BS"/>
</dbReference>
<evidence type="ECO:0000256" key="1">
    <source>
        <dbReference type="ARBA" id="ARBA00001933"/>
    </source>
</evidence>
<dbReference type="CDD" id="cd01562">
    <property type="entry name" value="Thr-dehyd"/>
    <property type="match status" value="1"/>
</dbReference>
<dbReference type="InterPro" id="IPR044561">
    <property type="entry name" value="ACT_ThrD-II-like"/>
</dbReference>
<sequence>MSTSPAPTDALIDEARAAGRGVVKHTPVTSSAAISEACGGSVEMKAENLQRTGSFKIRGAMAKVASLGATAARGVTAGSAGNHAQALAFAARHFGVPCQIFVPAGAPISKTEACRAYGAEVIEGGDSLSEAVAAARARASETGMTFCHPYDDPVTVAGQATLGLELLEDIPLLRRVIVPLGGGGLAAGVAIAVKRARPEVKVIGVQADVCAPYANQPAPEGAVLTLADGIAVKLPGEVTRPLIEEFLDDVVTVSENAIADAMVLLMERSKLFVEGAGAVGVAALLSERVAPARSGITCVVLSGGNVDLGVVPGLIRRHETRAGRRMILFVRISDRPGGLATLLTILARAGANIIEVEHVREGIDLHVRETGVQVVLEVRNRLHAEAVAEAAEAGGYEITELQSSHWTGAGT</sequence>
<dbReference type="PANTHER" id="PTHR48078">
    <property type="entry name" value="THREONINE DEHYDRATASE, MITOCHONDRIAL-RELATED"/>
    <property type="match status" value="1"/>
</dbReference>
<dbReference type="InterPro" id="IPR002912">
    <property type="entry name" value="ACT_dom"/>
</dbReference>
<organism evidence="7">
    <name type="scientific">freshwater metagenome</name>
    <dbReference type="NCBI Taxonomy" id="449393"/>
    <lineage>
        <taxon>unclassified sequences</taxon>
        <taxon>metagenomes</taxon>
        <taxon>ecological metagenomes</taxon>
    </lineage>
</organism>
<dbReference type="InterPro" id="IPR036052">
    <property type="entry name" value="TrpB-like_PALP_sf"/>
</dbReference>
<dbReference type="Gene3D" id="3.40.50.1100">
    <property type="match status" value="2"/>
</dbReference>
<dbReference type="InterPro" id="IPR001926">
    <property type="entry name" value="TrpB-like_PALP"/>
</dbReference>
<evidence type="ECO:0000256" key="2">
    <source>
        <dbReference type="ARBA" id="ARBA00010869"/>
    </source>
</evidence>
<evidence type="ECO:0000313" key="8">
    <source>
        <dbReference type="EMBL" id="CAB5059810.1"/>
    </source>
</evidence>
<evidence type="ECO:0000256" key="3">
    <source>
        <dbReference type="ARBA" id="ARBA00022898"/>
    </source>
</evidence>
<dbReference type="Gene3D" id="3.30.70.260">
    <property type="match status" value="1"/>
</dbReference>
<protein>
    <submittedName>
        <fullName evidence="7">Unannotated protein</fullName>
    </submittedName>
</protein>
<dbReference type="AlphaFoldDB" id="A0A6J7DZ54"/>
<dbReference type="GO" id="GO:0003941">
    <property type="term" value="F:L-serine ammonia-lyase activity"/>
    <property type="evidence" value="ECO:0007669"/>
    <property type="project" value="TreeGrafter"/>
</dbReference>
<comment type="similarity">
    <text evidence="2">Belongs to the serine/threonine dehydratase family.</text>
</comment>
<dbReference type="GO" id="GO:0030170">
    <property type="term" value="F:pyridoxal phosphate binding"/>
    <property type="evidence" value="ECO:0007669"/>
    <property type="project" value="InterPro"/>
</dbReference>
<evidence type="ECO:0000313" key="7">
    <source>
        <dbReference type="EMBL" id="CAB4872803.1"/>
    </source>
</evidence>
<dbReference type="InterPro" id="IPR050147">
    <property type="entry name" value="Ser/Thr_Dehydratase"/>
</dbReference>
<evidence type="ECO:0000256" key="4">
    <source>
        <dbReference type="ARBA" id="ARBA00023239"/>
    </source>
</evidence>
<dbReference type="GO" id="GO:0004794">
    <property type="term" value="F:threonine deaminase activity"/>
    <property type="evidence" value="ECO:0007669"/>
    <property type="project" value="TreeGrafter"/>
</dbReference>
<dbReference type="Pfam" id="PF01842">
    <property type="entry name" value="ACT"/>
    <property type="match status" value="1"/>
</dbReference>
<dbReference type="GO" id="GO:0009097">
    <property type="term" value="P:isoleucine biosynthetic process"/>
    <property type="evidence" value="ECO:0007669"/>
    <property type="project" value="TreeGrafter"/>
</dbReference>